<evidence type="ECO:0000259" key="1">
    <source>
        <dbReference type="Pfam" id="PF12237"/>
    </source>
</evidence>
<keyword evidence="3" id="KW-1185">Reference proteome</keyword>
<name>A0ABN9WYX2_9DINO</name>
<feature type="non-terminal residue" evidence="2">
    <location>
        <position position="1"/>
    </location>
</feature>
<dbReference type="Pfam" id="PF12237">
    <property type="entry name" value="PCIF1_WW"/>
    <property type="match status" value="1"/>
</dbReference>
<dbReference type="InterPro" id="IPR022035">
    <property type="entry name" value="PCIF1_WW"/>
</dbReference>
<comment type="caution">
    <text evidence="2">The sequence shown here is derived from an EMBL/GenBank/DDBJ whole genome shotgun (WGS) entry which is preliminary data.</text>
</comment>
<proteinExistence type="predicted"/>
<feature type="domain" description="PCIF1 WW" evidence="1">
    <location>
        <begin position="116"/>
        <end position="186"/>
    </location>
</feature>
<reference evidence="2" key="1">
    <citation type="submission" date="2023-10" db="EMBL/GenBank/DDBJ databases">
        <authorList>
            <person name="Chen Y."/>
            <person name="Shah S."/>
            <person name="Dougan E. K."/>
            <person name="Thang M."/>
            <person name="Chan C."/>
        </authorList>
    </citation>
    <scope>NUCLEOTIDE SEQUENCE [LARGE SCALE GENOMIC DNA]</scope>
</reference>
<evidence type="ECO:0000313" key="3">
    <source>
        <dbReference type="Proteomes" id="UP001189429"/>
    </source>
</evidence>
<sequence length="247" mass="27584">PFSPPSVLLPSSSFLPPSVLLPLPFPRRALAAPRRGEAISQDFGQVCAGRHRFPVMRTDLAALQRRWCGGEDLLFKADCTAHIVALYRALENPLAPVDQRSALQLVCNPRPTQGGAVQYELFASPFNARVENGRFASRWPHVEAHFGSAGSYPAVLDIFPEDAVVGVNPPFSDAYLEHVVGQSLERIVSRFRKVHLWVPIREAPWRSQLHRLRGATFVNRFWDATALKERPIGQQVLYWEGSELANA</sequence>
<dbReference type="Proteomes" id="UP001189429">
    <property type="component" value="Unassembled WGS sequence"/>
</dbReference>
<organism evidence="2 3">
    <name type="scientific">Prorocentrum cordatum</name>
    <dbReference type="NCBI Taxonomy" id="2364126"/>
    <lineage>
        <taxon>Eukaryota</taxon>
        <taxon>Sar</taxon>
        <taxon>Alveolata</taxon>
        <taxon>Dinophyceae</taxon>
        <taxon>Prorocentrales</taxon>
        <taxon>Prorocentraceae</taxon>
        <taxon>Prorocentrum</taxon>
    </lineage>
</organism>
<dbReference type="EMBL" id="CAUYUJ010019571">
    <property type="protein sequence ID" value="CAK0892159.1"/>
    <property type="molecule type" value="Genomic_DNA"/>
</dbReference>
<evidence type="ECO:0000313" key="2">
    <source>
        <dbReference type="EMBL" id="CAK0892159.1"/>
    </source>
</evidence>
<gene>
    <name evidence="2" type="ORF">PCOR1329_LOCUS71892</name>
</gene>
<protein>
    <recommendedName>
        <fullName evidence="1">PCIF1 WW domain-containing protein</fullName>
    </recommendedName>
</protein>
<accession>A0ABN9WYX2</accession>